<dbReference type="AlphaFoldDB" id="A0A094L5N8"/>
<evidence type="ECO:0000313" key="2">
    <source>
        <dbReference type="EMBL" id="KFZ30033.1"/>
    </source>
</evidence>
<organism evidence="2 3">
    <name type="scientific">Pseudidiomarina salinarum</name>
    <dbReference type="NCBI Taxonomy" id="435908"/>
    <lineage>
        <taxon>Bacteria</taxon>
        <taxon>Pseudomonadati</taxon>
        <taxon>Pseudomonadota</taxon>
        <taxon>Gammaproteobacteria</taxon>
        <taxon>Alteromonadales</taxon>
        <taxon>Idiomarinaceae</taxon>
        <taxon>Pseudidiomarina</taxon>
    </lineage>
</organism>
<dbReference type="eggNOG" id="COG1680">
    <property type="taxonomic scope" value="Bacteria"/>
</dbReference>
<dbReference type="RefSeq" id="WP_156959156.1">
    <property type="nucleotide sequence ID" value="NZ_JPER01000017.1"/>
</dbReference>
<comment type="caution">
    <text evidence="2">The sequence shown here is derived from an EMBL/GenBank/DDBJ whole genome shotgun (WGS) entry which is preliminary data.</text>
</comment>
<dbReference type="EMBL" id="JPER01000017">
    <property type="protein sequence ID" value="KFZ30033.1"/>
    <property type="molecule type" value="Genomic_DNA"/>
</dbReference>
<dbReference type="SUPFAM" id="SSF56601">
    <property type="entry name" value="beta-lactamase/transpeptidase-like"/>
    <property type="match status" value="1"/>
</dbReference>
<reference evidence="2 3" key="1">
    <citation type="submission" date="2014-06" db="EMBL/GenBank/DDBJ databases">
        <title>The draft genome sequence of Idiomarina salinarum ISL-52.</title>
        <authorList>
            <person name="Du J."/>
            <person name="Shao Z."/>
        </authorList>
    </citation>
    <scope>NUCLEOTIDE SEQUENCE [LARGE SCALE GENOMIC DNA]</scope>
    <source>
        <strain evidence="2 3">ISL-52</strain>
    </source>
</reference>
<feature type="domain" description="Beta-lactamase-related" evidence="1">
    <location>
        <begin position="38"/>
        <end position="142"/>
    </location>
</feature>
<gene>
    <name evidence="2" type="ORF">IDSA_05935</name>
</gene>
<accession>A0A094L5N8</accession>
<feature type="non-terminal residue" evidence="2">
    <location>
        <position position="143"/>
    </location>
</feature>
<keyword evidence="3" id="KW-1185">Reference proteome</keyword>
<proteinExistence type="predicted"/>
<sequence length="143" mass="15870">MTFSVAIWRSAFAFILFIMLVDGVDAKDIPQLPHIERVDARIDTLMEEGHFPGVAIAVMRAGKPVHIGTYGMANLAHEVPVTTRTVFEIASLTKQMTALAIMTLVEEERLSLDDRLVEWIEDAPPAWDEITVDQLLSHTAGLT</sequence>
<evidence type="ECO:0000259" key="1">
    <source>
        <dbReference type="Pfam" id="PF00144"/>
    </source>
</evidence>
<dbReference type="OrthoDB" id="9799367at2"/>
<dbReference type="Pfam" id="PF00144">
    <property type="entry name" value="Beta-lactamase"/>
    <property type="match status" value="1"/>
</dbReference>
<evidence type="ECO:0000313" key="3">
    <source>
        <dbReference type="Proteomes" id="UP000054363"/>
    </source>
</evidence>
<dbReference type="InterPro" id="IPR050789">
    <property type="entry name" value="Diverse_Enzym_Activities"/>
</dbReference>
<dbReference type="Proteomes" id="UP000054363">
    <property type="component" value="Unassembled WGS sequence"/>
</dbReference>
<protein>
    <recommendedName>
        <fullName evidence="1">Beta-lactamase-related domain-containing protein</fullName>
    </recommendedName>
</protein>
<dbReference type="InterPro" id="IPR012338">
    <property type="entry name" value="Beta-lactam/transpept-like"/>
</dbReference>
<dbReference type="InterPro" id="IPR001466">
    <property type="entry name" value="Beta-lactam-related"/>
</dbReference>
<dbReference type="Gene3D" id="3.40.710.10">
    <property type="entry name" value="DD-peptidase/beta-lactamase superfamily"/>
    <property type="match status" value="1"/>
</dbReference>
<name>A0A094L5N8_9GAMM</name>
<dbReference type="STRING" id="435908.IDSA_05935"/>
<dbReference type="PANTHER" id="PTHR43283">
    <property type="entry name" value="BETA-LACTAMASE-RELATED"/>
    <property type="match status" value="1"/>
</dbReference>